<name>A0A368XLU8_9BURK</name>
<dbReference type="RefSeq" id="WP_114470555.1">
    <property type="nucleotide sequence ID" value="NZ_QPJK01000008.1"/>
</dbReference>
<dbReference type="Pfam" id="PF04341">
    <property type="entry name" value="DUF485"/>
    <property type="match status" value="1"/>
</dbReference>
<proteinExistence type="predicted"/>
<reference evidence="2 3" key="1">
    <citation type="submission" date="2018-07" db="EMBL/GenBank/DDBJ databases">
        <title>Genomic Encyclopedia of Type Strains, Phase IV (KMG-IV): sequencing the most valuable type-strain genomes for metagenomic binning, comparative biology and taxonomic classification.</title>
        <authorList>
            <person name="Goeker M."/>
        </authorList>
    </citation>
    <scope>NUCLEOTIDE SEQUENCE [LARGE SCALE GENOMIC DNA]</scope>
    <source>
        <strain evidence="2 3">DSM 21634</strain>
    </source>
</reference>
<keyword evidence="1" id="KW-0812">Transmembrane</keyword>
<feature type="transmembrane region" description="Helical" evidence="1">
    <location>
        <begin position="12"/>
        <end position="32"/>
    </location>
</feature>
<keyword evidence="1" id="KW-0472">Membrane</keyword>
<keyword evidence="3" id="KW-1185">Reference proteome</keyword>
<accession>A0A368XLU8</accession>
<dbReference type="AlphaFoldDB" id="A0A368XLU8"/>
<comment type="caution">
    <text evidence="2">The sequence shown here is derived from an EMBL/GenBank/DDBJ whole genome shotgun (WGS) entry which is preliminary data.</text>
</comment>
<dbReference type="Proteomes" id="UP000252884">
    <property type="component" value="Unassembled WGS sequence"/>
</dbReference>
<dbReference type="EMBL" id="QPJK01000008">
    <property type="protein sequence ID" value="RCW68008.1"/>
    <property type="molecule type" value="Genomic_DNA"/>
</dbReference>
<evidence type="ECO:0000313" key="3">
    <source>
        <dbReference type="Proteomes" id="UP000252884"/>
    </source>
</evidence>
<evidence type="ECO:0000256" key="1">
    <source>
        <dbReference type="SAM" id="Phobius"/>
    </source>
</evidence>
<evidence type="ECO:0000313" key="2">
    <source>
        <dbReference type="EMBL" id="RCW68008.1"/>
    </source>
</evidence>
<dbReference type="InterPro" id="IPR007436">
    <property type="entry name" value="DUF485"/>
</dbReference>
<feature type="transmembrane region" description="Helical" evidence="1">
    <location>
        <begin position="52"/>
        <end position="74"/>
    </location>
</feature>
<sequence length="82" mass="8488">MPSATPSHAQERVGLGLVLTALQLLVYFAFVAACCFDPGFASGAATRSGVPYAFLSGLAVIATGVVLTVVYVVLTNRKEALK</sequence>
<protein>
    <submittedName>
        <fullName evidence="2">Uncharacterized protein DUF485</fullName>
    </submittedName>
</protein>
<gene>
    <name evidence="2" type="ORF">DES41_108185</name>
</gene>
<keyword evidence="1" id="KW-1133">Transmembrane helix</keyword>
<organism evidence="2 3">
    <name type="scientific">Pseudorhodoferax soli</name>
    <dbReference type="NCBI Taxonomy" id="545864"/>
    <lineage>
        <taxon>Bacteria</taxon>
        <taxon>Pseudomonadati</taxon>
        <taxon>Pseudomonadota</taxon>
        <taxon>Betaproteobacteria</taxon>
        <taxon>Burkholderiales</taxon>
        <taxon>Comamonadaceae</taxon>
    </lineage>
</organism>